<evidence type="ECO:0000313" key="1">
    <source>
        <dbReference type="EMBL" id="KAI3744502.1"/>
    </source>
</evidence>
<protein>
    <submittedName>
        <fullName evidence="1">Uncharacterized protein</fullName>
    </submittedName>
</protein>
<evidence type="ECO:0000313" key="2">
    <source>
        <dbReference type="Proteomes" id="UP001056120"/>
    </source>
</evidence>
<keyword evidence="2" id="KW-1185">Reference proteome</keyword>
<reference evidence="1 2" key="2">
    <citation type="journal article" date="2022" name="Mol. Ecol. Resour.">
        <title>The genomes of chicory, endive, great burdock and yacon provide insights into Asteraceae paleo-polyploidization history and plant inulin production.</title>
        <authorList>
            <person name="Fan W."/>
            <person name="Wang S."/>
            <person name="Wang H."/>
            <person name="Wang A."/>
            <person name="Jiang F."/>
            <person name="Liu H."/>
            <person name="Zhao H."/>
            <person name="Xu D."/>
            <person name="Zhang Y."/>
        </authorList>
    </citation>
    <scope>NUCLEOTIDE SEQUENCE [LARGE SCALE GENOMIC DNA]</scope>
    <source>
        <strain evidence="2">cv. Yunnan</strain>
        <tissue evidence="1">Leaves</tissue>
    </source>
</reference>
<dbReference type="Proteomes" id="UP001056120">
    <property type="component" value="Linkage Group LG19"/>
</dbReference>
<accession>A0ACB9DD38</accession>
<sequence>MAHIKQFEHLKIPLEALKLATNNFADENFIGRGGFGKNYKEKLVHNSSGETMIALKRLNRAFGQGDPRENRLLMTEVVEALEIALKYQENMHDIVGMTDVDLSRLTPDKLHIQTHYIQYMGKSQGKRMVELVYKPFKHYTSFSDACPLQKAPVVGGGLLSIKNTCDPIWEEEFIFKVANPPRNDKLHLEVISTPWDELVHRKEEYMGYANISLYDFGYETEGDLRVELQWRTSD</sequence>
<gene>
    <name evidence="1" type="ORF">L1987_57585</name>
</gene>
<organism evidence="1 2">
    <name type="scientific">Smallanthus sonchifolius</name>
    <dbReference type="NCBI Taxonomy" id="185202"/>
    <lineage>
        <taxon>Eukaryota</taxon>
        <taxon>Viridiplantae</taxon>
        <taxon>Streptophyta</taxon>
        <taxon>Embryophyta</taxon>
        <taxon>Tracheophyta</taxon>
        <taxon>Spermatophyta</taxon>
        <taxon>Magnoliopsida</taxon>
        <taxon>eudicotyledons</taxon>
        <taxon>Gunneridae</taxon>
        <taxon>Pentapetalae</taxon>
        <taxon>asterids</taxon>
        <taxon>campanulids</taxon>
        <taxon>Asterales</taxon>
        <taxon>Asteraceae</taxon>
        <taxon>Asteroideae</taxon>
        <taxon>Heliantheae alliance</taxon>
        <taxon>Millerieae</taxon>
        <taxon>Smallanthus</taxon>
    </lineage>
</organism>
<name>A0ACB9DD38_9ASTR</name>
<reference evidence="2" key="1">
    <citation type="journal article" date="2022" name="Mol. Ecol. Resour.">
        <title>The genomes of chicory, endive, great burdock and yacon provide insights into Asteraceae palaeo-polyploidization history and plant inulin production.</title>
        <authorList>
            <person name="Fan W."/>
            <person name="Wang S."/>
            <person name="Wang H."/>
            <person name="Wang A."/>
            <person name="Jiang F."/>
            <person name="Liu H."/>
            <person name="Zhao H."/>
            <person name="Xu D."/>
            <person name="Zhang Y."/>
        </authorList>
    </citation>
    <scope>NUCLEOTIDE SEQUENCE [LARGE SCALE GENOMIC DNA]</scope>
    <source>
        <strain evidence="2">cv. Yunnan</strain>
    </source>
</reference>
<proteinExistence type="predicted"/>
<dbReference type="EMBL" id="CM042036">
    <property type="protein sequence ID" value="KAI3744502.1"/>
    <property type="molecule type" value="Genomic_DNA"/>
</dbReference>
<comment type="caution">
    <text evidence="1">The sequence shown here is derived from an EMBL/GenBank/DDBJ whole genome shotgun (WGS) entry which is preliminary data.</text>
</comment>